<organism evidence="12 13">
    <name type="scientific">Opacimonas viscosa</name>
    <dbReference type="NCBI Taxonomy" id="2961944"/>
    <lineage>
        <taxon>Bacteria</taxon>
        <taxon>Pseudomonadati</taxon>
        <taxon>Pseudomonadota</taxon>
        <taxon>Gammaproteobacteria</taxon>
        <taxon>Alteromonadales</taxon>
        <taxon>Alteromonadaceae</taxon>
        <taxon>Opacimonas</taxon>
    </lineage>
</organism>
<keyword evidence="12" id="KW-0560">Oxidoreductase</keyword>
<evidence type="ECO:0000256" key="7">
    <source>
        <dbReference type="ARBA" id="ARBA00023014"/>
    </source>
</evidence>
<evidence type="ECO:0000256" key="2">
    <source>
        <dbReference type="ARBA" id="ARBA00022448"/>
    </source>
</evidence>
<dbReference type="RefSeq" id="WP_254099652.1">
    <property type="nucleotide sequence ID" value="NZ_JANATA010000007.1"/>
</dbReference>
<evidence type="ECO:0000256" key="4">
    <source>
        <dbReference type="ARBA" id="ARBA00022723"/>
    </source>
</evidence>
<evidence type="ECO:0000256" key="3">
    <source>
        <dbReference type="ARBA" id="ARBA00022714"/>
    </source>
</evidence>
<comment type="similarity">
    <text evidence="1">Belongs to the 2Fe2S plant-type ferredoxin family.</text>
</comment>
<dbReference type="InterPro" id="IPR005804">
    <property type="entry name" value="FA_desaturase_dom"/>
</dbReference>
<keyword evidence="3" id="KW-0001">2Fe-2S</keyword>
<gene>
    <name evidence="12" type="ORF">NLF92_05525</name>
</gene>
<dbReference type="GO" id="GO:0006629">
    <property type="term" value="P:lipid metabolic process"/>
    <property type="evidence" value="ECO:0007669"/>
    <property type="project" value="InterPro"/>
</dbReference>
<evidence type="ECO:0000256" key="8">
    <source>
        <dbReference type="ARBA" id="ARBA00023075"/>
    </source>
</evidence>
<dbReference type="PANTHER" id="PTHR43112:SF10">
    <property type="entry name" value="FERREDOXIN C 2, CHLOROPLASTIC"/>
    <property type="match status" value="1"/>
</dbReference>
<feature type="transmembrane region" description="Helical" evidence="10">
    <location>
        <begin position="175"/>
        <end position="196"/>
    </location>
</feature>
<keyword evidence="5" id="KW-0249">Electron transport</keyword>
<dbReference type="GO" id="GO:0051537">
    <property type="term" value="F:2 iron, 2 sulfur cluster binding"/>
    <property type="evidence" value="ECO:0007669"/>
    <property type="project" value="UniProtKB-KW"/>
</dbReference>
<comment type="cofactor">
    <cofactor evidence="9">
        <name>[2Fe-2S] cluster</name>
        <dbReference type="ChEBI" id="CHEBI:190135"/>
    </cofactor>
</comment>
<keyword evidence="6" id="KW-0408">Iron</keyword>
<dbReference type="InterPro" id="IPR012675">
    <property type="entry name" value="Beta-grasp_dom_sf"/>
</dbReference>
<dbReference type="GO" id="GO:0046872">
    <property type="term" value="F:metal ion binding"/>
    <property type="evidence" value="ECO:0007669"/>
    <property type="project" value="UniProtKB-KW"/>
</dbReference>
<feature type="transmembrane region" description="Helical" evidence="10">
    <location>
        <begin position="102"/>
        <end position="124"/>
    </location>
</feature>
<name>A0AA41X1Y9_9ALTE</name>
<feature type="transmembrane region" description="Helical" evidence="10">
    <location>
        <begin position="202"/>
        <end position="224"/>
    </location>
</feature>
<evidence type="ECO:0000313" key="12">
    <source>
        <dbReference type="EMBL" id="MCP3428402.1"/>
    </source>
</evidence>
<evidence type="ECO:0000256" key="5">
    <source>
        <dbReference type="ARBA" id="ARBA00022982"/>
    </source>
</evidence>
<proteinExistence type="inferred from homology"/>
<evidence type="ECO:0000259" key="11">
    <source>
        <dbReference type="PROSITE" id="PS51085"/>
    </source>
</evidence>
<feature type="transmembrane region" description="Helical" evidence="10">
    <location>
        <begin position="144"/>
        <end position="163"/>
    </location>
</feature>
<dbReference type="Pfam" id="PF00111">
    <property type="entry name" value="Fer2"/>
    <property type="match status" value="1"/>
</dbReference>
<reference evidence="12" key="1">
    <citation type="submission" date="2022-07" db="EMBL/GenBank/DDBJ databases">
        <title>Characterization of the Novel Bacterium Alteromonas immobilis LMIT006 and Alteromonas gregis LMIT007.</title>
        <authorList>
            <person name="Lin X."/>
        </authorList>
    </citation>
    <scope>NUCLEOTIDE SEQUENCE</scope>
    <source>
        <strain evidence="12">LMIT007</strain>
    </source>
</reference>
<dbReference type="EMBL" id="JANATA010000007">
    <property type="protein sequence ID" value="MCP3428402.1"/>
    <property type="molecule type" value="Genomic_DNA"/>
</dbReference>
<dbReference type="EC" id="1.14.19.-" evidence="12"/>
<keyword evidence="8" id="KW-0830">Ubiquinone</keyword>
<sequence>MSPSALKEKLYTTIDKQQCIYATYVKPVNWGNVALACVLTVVYLGLLGNMAFALAELPHLSLGWHIILLTITIYWVFTVMHEASHENIFAGTPKLSRLENPLGWLASVPFIIMPFSLFKVVHLIHHAHTNDPEKDPDHFMAGPVWLAFGKGLILPLSYLHFFIKASVNGQVTILAVWQTVAYFIGLAFLGMFVAGLGIWDTILLYLILPVFLASALLAFALDYLPHYPHQTQSAPEHSRNFNFFGAKWIFMGQNTHQVHHALPRIPWYRYDAHINDVTGAITQSRCTNATDNTNQTMISHKVRVELNGTVHEINVAPNETVLQAALTQQIRLPHACKKGLCGRCKIAVQGAHHMQNEHSPGLLSVEKQSGVSLACQCIPEEALQIKPIS</sequence>
<dbReference type="InterPro" id="IPR001041">
    <property type="entry name" value="2Fe-2S_ferredoxin-type"/>
</dbReference>
<evidence type="ECO:0000256" key="9">
    <source>
        <dbReference type="ARBA" id="ARBA00034078"/>
    </source>
</evidence>
<evidence type="ECO:0000256" key="6">
    <source>
        <dbReference type="ARBA" id="ARBA00023004"/>
    </source>
</evidence>
<protein>
    <submittedName>
        <fullName evidence="12">Fatty acid desaturase</fullName>
        <ecNumber evidence="12">1.14.19.-</ecNumber>
    </submittedName>
</protein>
<dbReference type="Gene3D" id="3.10.20.30">
    <property type="match status" value="1"/>
</dbReference>
<keyword evidence="2" id="KW-0813">Transport</keyword>
<comment type="caution">
    <text evidence="12">The sequence shown here is derived from an EMBL/GenBank/DDBJ whole genome shotgun (WGS) entry which is preliminary data.</text>
</comment>
<feature type="transmembrane region" description="Helical" evidence="10">
    <location>
        <begin position="61"/>
        <end position="81"/>
    </location>
</feature>
<dbReference type="PROSITE" id="PS51085">
    <property type="entry name" value="2FE2S_FER_2"/>
    <property type="match status" value="1"/>
</dbReference>
<keyword evidence="10" id="KW-1133">Transmembrane helix</keyword>
<dbReference type="AlphaFoldDB" id="A0AA41X1Y9"/>
<evidence type="ECO:0000256" key="1">
    <source>
        <dbReference type="ARBA" id="ARBA00007874"/>
    </source>
</evidence>
<dbReference type="CDD" id="cd00207">
    <property type="entry name" value="fer2"/>
    <property type="match status" value="1"/>
</dbReference>
<dbReference type="GO" id="GO:0016491">
    <property type="term" value="F:oxidoreductase activity"/>
    <property type="evidence" value="ECO:0007669"/>
    <property type="project" value="UniProtKB-KW"/>
</dbReference>
<keyword evidence="4" id="KW-0479">Metal-binding</keyword>
<accession>A0AA41X1Y9</accession>
<feature type="transmembrane region" description="Helical" evidence="10">
    <location>
        <begin position="33"/>
        <end position="55"/>
    </location>
</feature>
<dbReference type="PANTHER" id="PTHR43112">
    <property type="entry name" value="FERREDOXIN"/>
    <property type="match status" value="1"/>
</dbReference>
<feature type="domain" description="2Fe-2S ferredoxin-type" evidence="11">
    <location>
        <begin position="300"/>
        <end position="389"/>
    </location>
</feature>
<keyword evidence="10" id="KW-0812">Transmembrane</keyword>
<keyword evidence="7" id="KW-0411">Iron-sulfur</keyword>
<dbReference type="SUPFAM" id="SSF54292">
    <property type="entry name" value="2Fe-2S ferredoxin-like"/>
    <property type="match status" value="1"/>
</dbReference>
<dbReference type="InterPro" id="IPR036010">
    <property type="entry name" value="2Fe-2S_ferredoxin-like_sf"/>
</dbReference>
<evidence type="ECO:0000313" key="13">
    <source>
        <dbReference type="Proteomes" id="UP001165413"/>
    </source>
</evidence>
<keyword evidence="13" id="KW-1185">Reference proteome</keyword>
<keyword evidence="10" id="KW-0472">Membrane</keyword>
<evidence type="ECO:0000256" key="10">
    <source>
        <dbReference type="SAM" id="Phobius"/>
    </source>
</evidence>
<dbReference type="Pfam" id="PF00487">
    <property type="entry name" value="FA_desaturase"/>
    <property type="match status" value="1"/>
</dbReference>
<dbReference type="Proteomes" id="UP001165413">
    <property type="component" value="Unassembled WGS sequence"/>
</dbReference>